<dbReference type="Proteomes" id="UP001160148">
    <property type="component" value="Unassembled WGS sequence"/>
</dbReference>
<accession>A0AAV0XSQ9</accession>
<sequence length="173" mass="19072">MHGEIQSVRKVCGPTPRYSRPKSNSLSTISYHYISCNIRPSSILPLSIHVSLSMHYPVLKFESSRLKARKVDFRKISKISRGHGRGISGLKLLNVFYAGAVSGVDVGWSSSAGIRLQISGYRLSRKNITDRGDDSQLPGDCPLTAVRLPVGRFGVREKMKPDFNPANSQNLSS</sequence>
<name>A0AAV0XSQ9_9HEMI</name>
<gene>
    <name evidence="1" type="ORF">MEUPH1_LOCUS24498</name>
</gene>
<dbReference type="AlphaFoldDB" id="A0AAV0XSQ9"/>
<evidence type="ECO:0000313" key="2">
    <source>
        <dbReference type="Proteomes" id="UP001160148"/>
    </source>
</evidence>
<comment type="caution">
    <text evidence="1">The sequence shown here is derived from an EMBL/GenBank/DDBJ whole genome shotgun (WGS) entry which is preliminary data.</text>
</comment>
<evidence type="ECO:0000313" key="1">
    <source>
        <dbReference type="EMBL" id="CAI6370371.1"/>
    </source>
</evidence>
<organism evidence="1 2">
    <name type="scientific">Macrosiphum euphorbiae</name>
    <name type="common">potato aphid</name>
    <dbReference type="NCBI Taxonomy" id="13131"/>
    <lineage>
        <taxon>Eukaryota</taxon>
        <taxon>Metazoa</taxon>
        <taxon>Ecdysozoa</taxon>
        <taxon>Arthropoda</taxon>
        <taxon>Hexapoda</taxon>
        <taxon>Insecta</taxon>
        <taxon>Pterygota</taxon>
        <taxon>Neoptera</taxon>
        <taxon>Paraneoptera</taxon>
        <taxon>Hemiptera</taxon>
        <taxon>Sternorrhyncha</taxon>
        <taxon>Aphidomorpha</taxon>
        <taxon>Aphidoidea</taxon>
        <taxon>Aphididae</taxon>
        <taxon>Macrosiphini</taxon>
        <taxon>Macrosiphum</taxon>
    </lineage>
</organism>
<reference evidence="1 2" key="1">
    <citation type="submission" date="2023-01" db="EMBL/GenBank/DDBJ databases">
        <authorList>
            <person name="Whitehead M."/>
        </authorList>
    </citation>
    <scope>NUCLEOTIDE SEQUENCE [LARGE SCALE GENOMIC DNA]</scope>
</reference>
<protein>
    <submittedName>
        <fullName evidence="1">Uncharacterized protein</fullName>
    </submittedName>
</protein>
<proteinExistence type="predicted"/>
<dbReference type="EMBL" id="CARXXK010000339">
    <property type="protein sequence ID" value="CAI6370371.1"/>
    <property type="molecule type" value="Genomic_DNA"/>
</dbReference>
<keyword evidence="2" id="KW-1185">Reference proteome</keyword>